<feature type="compositionally biased region" description="Polar residues" evidence="1">
    <location>
        <begin position="29"/>
        <end position="45"/>
    </location>
</feature>
<gene>
    <name evidence="3" type="ORF">F1559_002043</name>
</gene>
<name>A0A7J7IF27_9RHOD</name>
<proteinExistence type="predicted"/>
<keyword evidence="4" id="KW-1185">Reference proteome</keyword>
<dbReference type="AlphaFoldDB" id="A0A7J7IF27"/>
<feature type="compositionally biased region" description="Low complexity" evidence="1">
    <location>
        <begin position="9"/>
        <end position="19"/>
    </location>
</feature>
<evidence type="ECO:0000313" key="3">
    <source>
        <dbReference type="EMBL" id="KAF6001712.1"/>
    </source>
</evidence>
<dbReference type="EMBL" id="VWRR01000013">
    <property type="protein sequence ID" value="KAF6001712.1"/>
    <property type="molecule type" value="Genomic_DNA"/>
</dbReference>
<dbReference type="OrthoDB" id="10468654at2759"/>
<feature type="compositionally biased region" description="Basic and acidic residues" evidence="1">
    <location>
        <begin position="47"/>
        <end position="61"/>
    </location>
</feature>
<evidence type="ECO:0000256" key="1">
    <source>
        <dbReference type="SAM" id="MobiDB-lite"/>
    </source>
</evidence>
<comment type="caution">
    <text evidence="3">The sequence shown here is derived from an EMBL/GenBank/DDBJ whole genome shotgun (WGS) entry which is preliminary data.</text>
</comment>
<keyword evidence="2" id="KW-0472">Membrane</keyword>
<feature type="transmembrane region" description="Helical" evidence="2">
    <location>
        <begin position="296"/>
        <end position="315"/>
    </location>
</feature>
<reference evidence="3 4" key="1">
    <citation type="journal article" date="2020" name="J. Phycol.">
        <title>Comparative genome analysis reveals Cyanidiococcus gen. nov., a new extremophilic red algal genus sister to Cyanidioschyzon (Cyanidioschyzonaceae, Rhodophyta).</title>
        <authorList>
            <person name="Liu S.-L."/>
            <person name="Chiang Y.-R."/>
            <person name="Yoon H.S."/>
            <person name="Fu H.-Y."/>
        </authorList>
    </citation>
    <scope>NUCLEOTIDE SEQUENCE [LARGE SCALE GENOMIC DNA]</scope>
    <source>
        <strain evidence="3 4">THAL066</strain>
    </source>
</reference>
<keyword evidence="2" id="KW-1133">Transmembrane helix</keyword>
<protein>
    <submittedName>
        <fullName evidence="3">Uncharacterized protein</fullName>
    </submittedName>
</protein>
<dbReference type="Proteomes" id="UP000530660">
    <property type="component" value="Unassembled WGS sequence"/>
</dbReference>
<sequence>MDSLHGCRRQASQSQSARQEALHRFRQLLTLQNVEPSGSPSSTVPQARRESAPTTMDDDRSVASLERASSETQNHLLHGAEEETNRAVGAPLHPRDAAALPSERGKYWTRSSPINANRNESLDRWRTQTVLVSPEHSADRAAYTKAASETSRFETTWPQRWLYIWRRRALAPSTAARTVVRSLVYCLYESLCFGGHRDLGRTVKLAVEALLDELVPPGRLSCRRKILEYLIPCGCGSYMLWYLQRRRIIAGKPALYQMPRFHWTHLRTWRSAAFTVSYRMLRLAVIYRFFLKFGTPLYRLATLLALILSFFRAEVLSDLFKIHRWPLYLSFTQGIRTVIRSVVYAAAFSIPLERYGTVFAVSRRRANVRKAIFFGTVMLSGRVRSVSQQIRGAFRKSQIRGSRLFAYYGGSLH</sequence>
<feature type="region of interest" description="Disordered" evidence="1">
    <location>
        <begin position="1"/>
        <end position="104"/>
    </location>
</feature>
<evidence type="ECO:0000313" key="4">
    <source>
        <dbReference type="Proteomes" id="UP000530660"/>
    </source>
</evidence>
<keyword evidence="2" id="KW-0812">Transmembrane</keyword>
<evidence type="ECO:0000256" key="2">
    <source>
        <dbReference type="SAM" id="Phobius"/>
    </source>
</evidence>
<accession>A0A7J7IF27</accession>
<organism evidence="3 4">
    <name type="scientific">Cyanidiococcus yangmingshanensis</name>
    <dbReference type="NCBI Taxonomy" id="2690220"/>
    <lineage>
        <taxon>Eukaryota</taxon>
        <taxon>Rhodophyta</taxon>
        <taxon>Bangiophyceae</taxon>
        <taxon>Cyanidiales</taxon>
        <taxon>Cyanidiaceae</taxon>
        <taxon>Cyanidiococcus</taxon>
    </lineage>
</organism>